<dbReference type="EMBL" id="JANWTP010000029">
    <property type="protein sequence ID" value="MDC8638246.1"/>
    <property type="molecule type" value="Genomic_DNA"/>
</dbReference>
<evidence type="ECO:0000313" key="2">
    <source>
        <dbReference type="Proteomes" id="UP001140230"/>
    </source>
</evidence>
<proteinExistence type="predicted"/>
<sequence>MKVEILTGARKTAPNVRLVEPLTTEAATKAKTLGILLNALVSIAVRQYLDGEKLHQSAKQHDLVPHLIESQLGRRDRMQLQRWPGAASPCPGAAPASVKWAIALGSSLPLTVLSSSRLVFLASP</sequence>
<protein>
    <submittedName>
        <fullName evidence="1">Uncharacterized protein</fullName>
    </submittedName>
</protein>
<evidence type="ECO:0000313" key="1">
    <source>
        <dbReference type="EMBL" id="MDC8638246.1"/>
    </source>
</evidence>
<accession>A0A9X4H4N1</accession>
<organism evidence="1 2">
    <name type="scientific">Xanthomonas hortorum pv. hederae</name>
    <dbReference type="NCBI Taxonomy" id="453603"/>
    <lineage>
        <taxon>Bacteria</taxon>
        <taxon>Pseudomonadati</taxon>
        <taxon>Pseudomonadota</taxon>
        <taxon>Gammaproteobacteria</taxon>
        <taxon>Lysobacterales</taxon>
        <taxon>Lysobacteraceae</taxon>
        <taxon>Xanthomonas</taxon>
    </lineage>
</organism>
<dbReference type="RefSeq" id="WP_273664052.1">
    <property type="nucleotide sequence ID" value="NZ_CP168178.1"/>
</dbReference>
<comment type="caution">
    <text evidence="1">The sequence shown here is derived from an EMBL/GenBank/DDBJ whole genome shotgun (WGS) entry which is preliminary data.</text>
</comment>
<dbReference type="AlphaFoldDB" id="A0A9X4H4N1"/>
<dbReference type="Proteomes" id="UP001140230">
    <property type="component" value="Unassembled WGS sequence"/>
</dbReference>
<gene>
    <name evidence="1" type="ORF">NY667_10495</name>
</gene>
<reference evidence="1" key="1">
    <citation type="journal article" date="2022" name="Phytopathology">
        <title>Whole genome sequencing-based tracing of a 2022 introduction and outbreak of Xanthomonas hortorum pv. pelargonii.</title>
        <authorList>
            <person name="Iruegas Bocardo F."/>
            <person name="Weisberg A.J."/>
            <person name="Riutta E.R."/>
            <person name="Kilday K.B."/>
            <person name="Bonkowski J.C."/>
            <person name="Creswell T.C."/>
            <person name="Daughtrey M."/>
            <person name="Rane K.K."/>
            <person name="Grunwald N.J."/>
            <person name="Chang J.H."/>
            <person name="Putnam M."/>
        </authorList>
    </citation>
    <scope>NUCLEOTIDE SEQUENCE</scope>
    <source>
        <strain evidence="1">22-338</strain>
    </source>
</reference>
<name>A0A9X4H4N1_9XANT</name>
<reference evidence="1" key="2">
    <citation type="submission" date="2022-08" db="EMBL/GenBank/DDBJ databases">
        <authorList>
            <person name="Iruegas-Bocardo F."/>
            <person name="Weisberg A.J."/>
            <person name="Riutta E.R."/>
            <person name="Kilday K."/>
            <person name="Bonkowski J.C."/>
            <person name="Creswell T."/>
            <person name="Daughtrey M.L."/>
            <person name="Rane K."/>
            <person name="Grunwald N.J."/>
            <person name="Chang J.H."/>
            <person name="Putnam M.L."/>
        </authorList>
    </citation>
    <scope>NUCLEOTIDE SEQUENCE</scope>
    <source>
        <strain evidence="1">22-338</strain>
    </source>
</reference>